<proteinExistence type="predicted"/>
<reference evidence="2" key="1">
    <citation type="submission" date="2020-04" db="EMBL/GenBank/DDBJ databases">
        <authorList>
            <person name="Chiriac C."/>
            <person name="Salcher M."/>
            <person name="Ghai R."/>
            <person name="Kavagutti S V."/>
        </authorList>
    </citation>
    <scope>NUCLEOTIDE SEQUENCE</scope>
</reference>
<protein>
    <submittedName>
        <fullName evidence="2">Uncharacterized protein</fullName>
    </submittedName>
</protein>
<feature type="coiled-coil region" evidence="1">
    <location>
        <begin position="23"/>
        <end position="64"/>
    </location>
</feature>
<name>A0A6J5M7D7_9CAUD</name>
<gene>
    <name evidence="2" type="ORF">UFOVP411_29</name>
</gene>
<sequence length="101" mass="11249">MLYRTLESCRLETLAFLGDGAAAVELARRLADAPQELKELEGRAEAAEAEASSLEDDVHSLRYRLATVVDTLRELLDDTEGSTDPEDLRGAVRRYIQRLEA</sequence>
<organism evidence="2">
    <name type="scientific">uncultured Caudovirales phage</name>
    <dbReference type="NCBI Taxonomy" id="2100421"/>
    <lineage>
        <taxon>Viruses</taxon>
        <taxon>Duplodnaviria</taxon>
        <taxon>Heunggongvirae</taxon>
        <taxon>Uroviricota</taxon>
        <taxon>Caudoviricetes</taxon>
        <taxon>Peduoviridae</taxon>
        <taxon>Maltschvirus</taxon>
        <taxon>Maltschvirus maltsch</taxon>
    </lineage>
</organism>
<accession>A0A6J5M7D7</accession>
<evidence type="ECO:0000256" key="1">
    <source>
        <dbReference type="SAM" id="Coils"/>
    </source>
</evidence>
<keyword evidence="1" id="KW-0175">Coiled coil</keyword>
<dbReference type="EMBL" id="LR796385">
    <property type="protein sequence ID" value="CAB4141046.1"/>
    <property type="molecule type" value="Genomic_DNA"/>
</dbReference>
<evidence type="ECO:0000313" key="2">
    <source>
        <dbReference type="EMBL" id="CAB4141046.1"/>
    </source>
</evidence>